<evidence type="ECO:0000256" key="2">
    <source>
        <dbReference type="ARBA" id="ARBA00008432"/>
    </source>
</evidence>
<keyword evidence="6 8" id="KW-0534">Nitrate assimilation</keyword>
<evidence type="ECO:0000259" key="9">
    <source>
        <dbReference type="PROSITE" id="PS50850"/>
    </source>
</evidence>
<feature type="transmembrane region" description="Helical" evidence="8">
    <location>
        <begin position="379"/>
        <end position="403"/>
    </location>
</feature>
<dbReference type="PROSITE" id="PS00216">
    <property type="entry name" value="SUGAR_TRANSPORT_1"/>
    <property type="match status" value="1"/>
</dbReference>
<name>A0ABT7LA60_9BACI</name>
<feature type="transmembrane region" description="Helical" evidence="8">
    <location>
        <begin position="108"/>
        <end position="128"/>
    </location>
</feature>
<feature type="transmembrane region" description="Helical" evidence="8">
    <location>
        <begin position="49"/>
        <end position="67"/>
    </location>
</feature>
<evidence type="ECO:0000256" key="5">
    <source>
        <dbReference type="ARBA" id="ARBA00022989"/>
    </source>
</evidence>
<feature type="transmembrane region" description="Helical" evidence="8">
    <location>
        <begin position="289"/>
        <end position="314"/>
    </location>
</feature>
<evidence type="ECO:0000313" key="10">
    <source>
        <dbReference type="EMBL" id="MDL4842284.1"/>
    </source>
</evidence>
<dbReference type="InterPro" id="IPR005829">
    <property type="entry name" value="Sugar_transporter_CS"/>
</dbReference>
<keyword evidence="5 8" id="KW-1133">Transmembrane helix</keyword>
<keyword evidence="8" id="KW-1003">Cell membrane</keyword>
<feature type="transmembrane region" description="Helical" evidence="8">
    <location>
        <begin position="208"/>
        <end position="235"/>
    </location>
</feature>
<sequence length="492" mass="54078">MNHTETYEGNKQILLLSTLGFFVSVMVWFNMAPFNSTIMEQLGLTKDEIGVLMVVNLALAIPGRIFMGRLVDQYGPRKVFSVLLIVMSIPCFVFAIGTTYWQLLISRLILGTIGASFVVGIRMISEWFPQKHTGFAQGIYAGWGNFGSALAAFTLPTVALAFGGENGWRYAIALTGLIALVYGFIYYKKAQDTPSWKKFERSKSSNGMEATSFSDLILLMLTSLPIYGGLGVLVWSLQNTAVLNVNIAIVIYGILATLYIRNMMKLWKRNREYLKTNIPKSEIYSMKQVSILSFAYFSTFGAELAVISMLPMFFQDTFTLSAVGAGVIASSFAFTNLVARPAGGWLSDKFGRRKTLMTLLFLLSILYFAMSTLSGSWPIALAVVLTMGCSMIGQAASGSVFSMVSFIKRSRTGQIAGMVGAYGNIGSVCFLATLNLFYPSVFFVVIGLCALVCFISSFFIIEPKMDGDTQVSTKKLARKAKLQYPTGLNQKV</sequence>
<feature type="transmembrane region" description="Helical" evidence="8">
    <location>
        <begin position="415"/>
        <end position="434"/>
    </location>
</feature>
<evidence type="ECO:0000256" key="8">
    <source>
        <dbReference type="RuleBase" id="RU366033"/>
    </source>
</evidence>
<evidence type="ECO:0000256" key="1">
    <source>
        <dbReference type="ARBA" id="ARBA00004651"/>
    </source>
</evidence>
<gene>
    <name evidence="10" type="ORF">QQS35_17740</name>
</gene>
<dbReference type="RefSeq" id="WP_285933568.1">
    <property type="nucleotide sequence ID" value="NZ_JASTZU010000058.1"/>
</dbReference>
<evidence type="ECO:0000256" key="7">
    <source>
        <dbReference type="ARBA" id="ARBA00023136"/>
    </source>
</evidence>
<proteinExistence type="inferred from homology"/>
<dbReference type="CDD" id="cd17341">
    <property type="entry name" value="MFS_NRT2_like"/>
    <property type="match status" value="1"/>
</dbReference>
<dbReference type="InterPro" id="IPR044772">
    <property type="entry name" value="NO3_transporter"/>
</dbReference>
<dbReference type="InterPro" id="IPR036259">
    <property type="entry name" value="MFS_trans_sf"/>
</dbReference>
<organism evidence="10 11">
    <name type="scientific">Aquibacillus rhizosphaerae</name>
    <dbReference type="NCBI Taxonomy" id="3051431"/>
    <lineage>
        <taxon>Bacteria</taxon>
        <taxon>Bacillati</taxon>
        <taxon>Bacillota</taxon>
        <taxon>Bacilli</taxon>
        <taxon>Bacillales</taxon>
        <taxon>Bacillaceae</taxon>
        <taxon>Aquibacillus</taxon>
    </lineage>
</organism>
<comment type="caution">
    <text evidence="8">Lacks conserved residue(s) required for the propagation of feature annotation.</text>
</comment>
<feature type="transmembrane region" description="Helical" evidence="8">
    <location>
        <begin position="440"/>
        <end position="461"/>
    </location>
</feature>
<feature type="transmembrane region" description="Helical" evidence="8">
    <location>
        <begin position="12"/>
        <end position="29"/>
    </location>
</feature>
<feature type="transmembrane region" description="Helical" evidence="8">
    <location>
        <begin position="241"/>
        <end position="260"/>
    </location>
</feature>
<comment type="caution">
    <text evidence="10">The sequence shown here is derived from an EMBL/GenBank/DDBJ whole genome shotgun (WGS) entry which is preliminary data.</text>
</comment>
<evidence type="ECO:0000256" key="3">
    <source>
        <dbReference type="ARBA" id="ARBA00022448"/>
    </source>
</evidence>
<feature type="transmembrane region" description="Helical" evidence="8">
    <location>
        <begin position="355"/>
        <end position="373"/>
    </location>
</feature>
<dbReference type="Gene3D" id="1.20.1250.20">
    <property type="entry name" value="MFS general substrate transporter like domains"/>
    <property type="match status" value="2"/>
</dbReference>
<protein>
    <recommendedName>
        <fullName evidence="8">Nitrate/nitrite transporter</fullName>
    </recommendedName>
</protein>
<keyword evidence="3 8" id="KW-0813">Transport</keyword>
<feature type="transmembrane region" description="Helical" evidence="8">
    <location>
        <begin position="320"/>
        <end position="343"/>
    </location>
</feature>
<reference evidence="10 11" key="1">
    <citation type="submission" date="2023-06" db="EMBL/GenBank/DDBJ databases">
        <title>Aquibacillus rhizosphaerae LR5S19.</title>
        <authorList>
            <person name="Sun J.-Q."/>
        </authorList>
    </citation>
    <scope>NUCLEOTIDE SEQUENCE [LARGE SCALE GENOMIC DNA]</scope>
    <source>
        <strain evidence="10 11">LR5S19</strain>
    </source>
</reference>
<dbReference type="PROSITE" id="PS50850">
    <property type="entry name" value="MFS"/>
    <property type="match status" value="1"/>
</dbReference>
<dbReference type="InterPro" id="IPR011701">
    <property type="entry name" value="MFS"/>
</dbReference>
<keyword evidence="4 8" id="KW-0812">Transmembrane</keyword>
<dbReference type="EMBL" id="JASTZU010000058">
    <property type="protein sequence ID" value="MDL4842284.1"/>
    <property type="molecule type" value="Genomic_DNA"/>
</dbReference>
<dbReference type="PANTHER" id="PTHR23515">
    <property type="entry name" value="HIGH-AFFINITY NITRATE TRANSPORTER 2.3"/>
    <property type="match status" value="1"/>
</dbReference>
<evidence type="ECO:0000256" key="6">
    <source>
        <dbReference type="ARBA" id="ARBA00023063"/>
    </source>
</evidence>
<dbReference type="Proteomes" id="UP001235343">
    <property type="component" value="Unassembled WGS sequence"/>
</dbReference>
<evidence type="ECO:0000313" key="11">
    <source>
        <dbReference type="Proteomes" id="UP001235343"/>
    </source>
</evidence>
<dbReference type="NCBIfam" id="TIGR00886">
    <property type="entry name" value="2A0108"/>
    <property type="match status" value="1"/>
</dbReference>
<keyword evidence="7 8" id="KW-0472">Membrane</keyword>
<dbReference type="InterPro" id="IPR004737">
    <property type="entry name" value="NO3_transporter_NarK/NarU-like"/>
</dbReference>
<comment type="similarity">
    <text evidence="2 8">Belongs to the major facilitator superfamily. Nitrate/nitrite porter (TC 2.A.1.8) family.</text>
</comment>
<dbReference type="SUPFAM" id="SSF103473">
    <property type="entry name" value="MFS general substrate transporter"/>
    <property type="match status" value="1"/>
</dbReference>
<evidence type="ECO:0000256" key="4">
    <source>
        <dbReference type="ARBA" id="ARBA00022692"/>
    </source>
</evidence>
<dbReference type="InterPro" id="IPR020846">
    <property type="entry name" value="MFS_dom"/>
</dbReference>
<feature type="transmembrane region" description="Helical" evidence="8">
    <location>
        <begin position="168"/>
        <end position="187"/>
    </location>
</feature>
<keyword evidence="11" id="KW-1185">Reference proteome</keyword>
<feature type="domain" description="Major facilitator superfamily (MFS) profile" evidence="9">
    <location>
        <begin position="13"/>
        <end position="465"/>
    </location>
</feature>
<comment type="subcellular location">
    <subcellularLocation>
        <location evidence="1 8">Cell membrane</location>
        <topology evidence="1 8">Multi-pass membrane protein</topology>
    </subcellularLocation>
</comment>
<accession>A0ABT7LA60</accession>
<feature type="transmembrane region" description="Helical" evidence="8">
    <location>
        <begin position="79"/>
        <end position="102"/>
    </location>
</feature>
<feature type="transmembrane region" description="Helical" evidence="8">
    <location>
        <begin position="140"/>
        <end position="162"/>
    </location>
</feature>
<dbReference type="Pfam" id="PF07690">
    <property type="entry name" value="MFS_1"/>
    <property type="match status" value="2"/>
</dbReference>